<dbReference type="GO" id="GO:0030973">
    <property type="term" value="F:molybdate ion binding"/>
    <property type="evidence" value="ECO:0007669"/>
    <property type="project" value="TreeGrafter"/>
</dbReference>
<reference evidence="4 5" key="2">
    <citation type="submission" date="2019-05" db="EMBL/GenBank/DDBJ databases">
        <authorList>
            <person name="Suflita J.M."/>
            <person name="Marks C.R."/>
        </authorList>
    </citation>
    <scope>NUCLEOTIDE SEQUENCE [LARGE SCALE GENOMIC DNA]</scope>
    <source>
        <strain evidence="4 5">ALDC</strain>
    </source>
</reference>
<dbReference type="GO" id="GO:0015689">
    <property type="term" value="P:molybdate ion transport"/>
    <property type="evidence" value="ECO:0007669"/>
    <property type="project" value="InterPro"/>
</dbReference>
<comment type="similarity">
    <text evidence="1">Belongs to the bacterial solute-binding protein ModA family.</text>
</comment>
<dbReference type="SUPFAM" id="SSF53850">
    <property type="entry name" value="Periplasmic binding protein-like II"/>
    <property type="match status" value="1"/>
</dbReference>
<dbReference type="AlphaFoldDB" id="A0A4P8KZZ7"/>
<dbReference type="NCBIfam" id="TIGR01256">
    <property type="entry name" value="modA"/>
    <property type="match status" value="1"/>
</dbReference>
<keyword evidence="2" id="KW-0479">Metal-binding</keyword>
<evidence type="ECO:0000313" key="5">
    <source>
        <dbReference type="Proteomes" id="UP000298602"/>
    </source>
</evidence>
<dbReference type="PANTHER" id="PTHR30632">
    <property type="entry name" value="MOLYBDATE-BINDING PERIPLASMIC PROTEIN"/>
    <property type="match status" value="1"/>
</dbReference>
<proteinExistence type="inferred from homology"/>
<organism evidence="4 5">
    <name type="scientific">Desulfoglaeba alkanexedens ALDC</name>
    <dbReference type="NCBI Taxonomy" id="980445"/>
    <lineage>
        <taxon>Bacteria</taxon>
        <taxon>Pseudomonadati</taxon>
        <taxon>Thermodesulfobacteriota</taxon>
        <taxon>Syntrophobacteria</taxon>
        <taxon>Syntrophobacterales</taxon>
        <taxon>Syntrophobacteraceae</taxon>
        <taxon>Desulfoglaeba</taxon>
    </lineage>
</organism>
<dbReference type="Proteomes" id="UP000298602">
    <property type="component" value="Chromosome"/>
</dbReference>
<dbReference type="Gene3D" id="3.40.190.10">
    <property type="entry name" value="Periplasmic binding protein-like II"/>
    <property type="match status" value="2"/>
</dbReference>
<evidence type="ECO:0000256" key="3">
    <source>
        <dbReference type="ARBA" id="ARBA00022729"/>
    </source>
</evidence>
<evidence type="ECO:0000256" key="2">
    <source>
        <dbReference type="ARBA" id="ARBA00022723"/>
    </source>
</evidence>
<dbReference type="PANTHER" id="PTHR30632:SF0">
    <property type="entry name" value="SULFATE-BINDING PROTEIN"/>
    <property type="match status" value="1"/>
</dbReference>
<evidence type="ECO:0000256" key="1">
    <source>
        <dbReference type="ARBA" id="ARBA00009175"/>
    </source>
</evidence>
<reference evidence="4 5" key="1">
    <citation type="submission" date="2019-05" db="EMBL/GenBank/DDBJ databases">
        <title>The Complete Genome Sequence of the n-alkane-degrading Desulfoglaeba alkanexedens ALDC reveals multiple alkylsuccinate synthase gene clusters.</title>
        <authorList>
            <person name="Callaghan A.V."/>
            <person name="Davidova I.A."/>
            <person name="Duncan K.E."/>
            <person name="Morris B."/>
            <person name="McInerney M.J."/>
        </authorList>
    </citation>
    <scope>NUCLEOTIDE SEQUENCE [LARGE SCALE GENOMIC DNA]</scope>
    <source>
        <strain evidence="4 5">ALDC</strain>
    </source>
</reference>
<dbReference type="KEGG" id="dax:FDQ92_02465"/>
<dbReference type="GO" id="GO:0046872">
    <property type="term" value="F:metal ion binding"/>
    <property type="evidence" value="ECO:0007669"/>
    <property type="project" value="UniProtKB-KW"/>
</dbReference>
<dbReference type="Pfam" id="PF13531">
    <property type="entry name" value="SBP_bac_11"/>
    <property type="match status" value="1"/>
</dbReference>
<sequence length="318" mass="35591">MKKGYLLSAVVLVISWLAGGLPATAGEKELLFHAGVGQRSSLNEIKEIWEKRYPDQRVNFSYKGSGYFIADLTRSRQGDLFMPGEEFYLLQAKERGFVDNYNPATDIPAYFVTVIITPRGNPAKIHKIEDFARPGVRVGLGNPRSCAIGLWHEKIFKKAGIWDQVQKNATLSAKCIPELGNAAQHKAIDATIVWSTTAVLYLRDVEIVPIEPRYRGIVRLPVATLTCARYKEEAKQLKAFILSPEGRRIFHKHAYVITPNIPVDAQGFCLDDATDADMRYLVNAARAVKDETFPVTPETVGDLIEEVERQRKTLRSGS</sequence>
<keyword evidence="3" id="KW-0732">Signal</keyword>
<dbReference type="EMBL" id="CP040098">
    <property type="protein sequence ID" value="QCQ21157.1"/>
    <property type="molecule type" value="Genomic_DNA"/>
</dbReference>
<dbReference type="InterPro" id="IPR005950">
    <property type="entry name" value="ModA"/>
</dbReference>
<name>A0A4P8KZZ7_9BACT</name>
<protein>
    <submittedName>
        <fullName evidence="4">Molybdate ABC transporter substrate-binding protein</fullName>
    </submittedName>
</protein>
<keyword evidence="5" id="KW-1185">Reference proteome</keyword>
<evidence type="ECO:0000313" key="4">
    <source>
        <dbReference type="EMBL" id="QCQ21157.1"/>
    </source>
</evidence>
<accession>A0A4P8KZZ7</accession>
<dbReference type="OrthoDB" id="9786399at2"/>
<dbReference type="InterPro" id="IPR050682">
    <property type="entry name" value="ModA/WtpA"/>
</dbReference>
<gene>
    <name evidence="4" type="primary">modA</name>
    <name evidence="4" type="ORF">FDQ92_02465</name>
</gene>